<reference evidence="2" key="1">
    <citation type="submission" date="2016-10" db="EMBL/GenBank/DDBJ databases">
        <authorList>
            <person name="Varghese N."/>
            <person name="Submissions S."/>
        </authorList>
    </citation>
    <scope>NUCLEOTIDE SEQUENCE [LARGE SCALE GENOMIC DNA]</scope>
    <source>
        <strain evidence="2">CGMCC 1.6474</strain>
    </source>
</reference>
<gene>
    <name evidence="1" type="ORF">SAMN04488125_12932</name>
</gene>
<dbReference type="AlphaFoldDB" id="A0A1I4LFY9"/>
<protein>
    <submittedName>
        <fullName evidence="1">Uncharacterized protein</fullName>
    </submittedName>
</protein>
<evidence type="ECO:0000313" key="2">
    <source>
        <dbReference type="Proteomes" id="UP000198804"/>
    </source>
</evidence>
<proteinExistence type="predicted"/>
<sequence length="51" mass="5511">MLSGGRCAHRFSTRMIMDDGPDLYSSLGNGEVRDAMLEGSRSATDLGVFET</sequence>
<name>A0A1I4LFY9_9HYPH</name>
<keyword evidence="2" id="KW-1185">Reference proteome</keyword>
<evidence type="ECO:0000313" key="1">
    <source>
        <dbReference type="EMBL" id="SFL89766.1"/>
    </source>
</evidence>
<accession>A0A1I4LFY9</accession>
<dbReference type="Proteomes" id="UP000198804">
    <property type="component" value="Unassembled WGS sequence"/>
</dbReference>
<organism evidence="1 2">
    <name type="scientific">Methylorubrum salsuginis</name>
    <dbReference type="NCBI Taxonomy" id="414703"/>
    <lineage>
        <taxon>Bacteria</taxon>
        <taxon>Pseudomonadati</taxon>
        <taxon>Pseudomonadota</taxon>
        <taxon>Alphaproteobacteria</taxon>
        <taxon>Hyphomicrobiales</taxon>
        <taxon>Methylobacteriaceae</taxon>
        <taxon>Methylorubrum</taxon>
    </lineage>
</organism>
<dbReference type="EMBL" id="FOSV01000029">
    <property type="protein sequence ID" value="SFL89766.1"/>
    <property type="molecule type" value="Genomic_DNA"/>
</dbReference>
<dbReference type="STRING" id="414703.SAMN04488125_12932"/>